<organism evidence="1 2">
    <name type="scientific">Cinara cedri</name>
    <dbReference type="NCBI Taxonomy" id="506608"/>
    <lineage>
        <taxon>Eukaryota</taxon>
        <taxon>Metazoa</taxon>
        <taxon>Ecdysozoa</taxon>
        <taxon>Arthropoda</taxon>
        <taxon>Hexapoda</taxon>
        <taxon>Insecta</taxon>
        <taxon>Pterygota</taxon>
        <taxon>Neoptera</taxon>
        <taxon>Paraneoptera</taxon>
        <taxon>Hemiptera</taxon>
        <taxon>Sternorrhyncha</taxon>
        <taxon>Aphidomorpha</taxon>
        <taxon>Aphidoidea</taxon>
        <taxon>Aphididae</taxon>
        <taxon>Lachninae</taxon>
        <taxon>Cinara</taxon>
    </lineage>
</organism>
<sequence length="124" mass="14512">MTDENNSEVCSLCEKKFNSENLPVNDNNNLNGTYRGTISPKFQIRFLDTCHFMQSSLKILSSNLARGDKSKFGETAKIFASNYMEYVTQKRFYPYEYTNSWEKLDEPSLPHKEGFYNRLLKKLL</sequence>
<gene>
    <name evidence="1" type="ORF">CINCED_3A013323</name>
</gene>
<dbReference type="OrthoDB" id="6602337at2759"/>
<evidence type="ECO:0000313" key="2">
    <source>
        <dbReference type="Proteomes" id="UP000325440"/>
    </source>
</evidence>
<dbReference type="AlphaFoldDB" id="A0A5E4M3W7"/>
<reference evidence="1 2" key="1">
    <citation type="submission" date="2019-08" db="EMBL/GenBank/DDBJ databases">
        <authorList>
            <person name="Alioto T."/>
            <person name="Alioto T."/>
            <person name="Gomez Garrido J."/>
        </authorList>
    </citation>
    <scope>NUCLEOTIDE SEQUENCE [LARGE SCALE GENOMIC DNA]</scope>
</reference>
<keyword evidence="2" id="KW-1185">Reference proteome</keyword>
<dbReference type="PANTHER" id="PTHR31511">
    <property type="entry name" value="PROTEIN CBG23764"/>
    <property type="match status" value="1"/>
</dbReference>
<proteinExistence type="predicted"/>
<protein>
    <submittedName>
        <fullName evidence="1">Ribonuclease H-like domain</fullName>
    </submittedName>
</protein>
<name>A0A5E4M3W7_9HEMI</name>
<dbReference type="EMBL" id="CABPRJ010000042">
    <property type="protein sequence ID" value="VVC26676.1"/>
    <property type="molecule type" value="Genomic_DNA"/>
</dbReference>
<accession>A0A5E4M3W7</accession>
<dbReference type="Proteomes" id="UP000325440">
    <property type="component" value="Unassembled WGS sequence"/>
</dbReference>
<evidence type="ECO:0000313" key="1">
    <source>
        <dbReference type="EMBL" id="VVC26676.1"/>
    </source>
</evidence>
<dbReference type="PANTHER" id="PTHR31511:SF12">
    <property type="entry name" value="RHO TERMINATION FACTOR N-TERMINAL DOMAIN-CONTAINING PROTEIN"/>
    <property type="match status" value="1"/>
</dbReference>